<dbReference type="AlphaFoldDB" id="Q8TRX4"/>
<proteinExistence type="predicted"/>
<dbReference type="KEGG" id="mac:MA_1041"/>
<dbReference type="HOGENOM" id="CLU_2695713_0_0_2"/>
<sequence length="73" mass="8641">MKFREKHGFPRFKSKKNPVQSFPVPQHYVVDFERNVIKLPKIGEVKAILHTAFGRSTKNPFNFSIDIVFFRTF</sequence>
<dbReference type="EnsemblBacteria" id="AAM04468">
    <property type="protein sequence ID" value="AAM04468"/>
    <property type="gene ID" value="MA_1041"/>
</dbReference>
<evidence type="ECO:0000313" key="2">
    <source>
        <dbReference type="Proteomes" id="UP000002487"/>
    </source>
</evidence>
<reference evidence="1 2" key="1">
    <citation type="journal article" date="2002" name="Genome Res.">
        <title>The genome of Methanosarcina acetivorans reveals extensive metabolic and physiological diversity.</title>
        <authorList>
            <person name="Galagan J.E."/>
            <person name="Nusbaum C."/>
            <person name="Roy A."/>
            <person name="Endrizzi M.G."/>
            <person name="Macdonald P."/>
            <person name="FitzHugh W."/>
            <person name="Calvo S."/>
            <person name="Engels R."/>
            <person name="Smirnov S."/>
            <person name="Atnoor D."/>
            <person name="Brown A."/>
            <person name="Allen N."/>
            <person name="Naylor J."/>
            <person name="Stange-Thomann N."/>
            <person name="DeArellano K."/>
            <person name="Johnson R."/>
            <person name="Linton L."/>
            <person name="McEwan P."/>
            <person name="McKernan K."/>
            <person name="Talamas J."/>
            <person name="Tirrell A."/>
            <person name="Ye W."/>
            <person name="Zimmer A."/>
            <person name="Barber R.D."/>
            <person name="Cann I."/>
            <person name="Graham D.E."/>
            <person name="Grahame D.A."/>
            <person name="Guss A."/>
            <person name="Hedderich R."/>
            <person name="Ingram-Smith C."/>
            <person name="Kuettner C.H."/>
            <person name="Krzycki J.A."/>
            <person name="Leigh J.A."/>
            <person name="Li W."/>
            <person name="Liu J."/>
            <person name="Mukhopadhyay B."/>
            <person name="Reeve J.N."/>
            <person name="Smith K."/>
            <person name="Springer T.A."/>
            <person name="Umayam L.A."/>
            <person name="White O."/>
            <person name="White R.H."/>
            <person name="de Macario E.C."/>
            <person name="Ferry J.G."/>
            <person name="Jarrell K.F."/>
            <person name="Jing H."/>
            <person name="Macario A.J.L."/>
            <person name="Paulsen I."/>
            <person name="Pritchett M."/>
            <person name="Sowers K.R."/>
            <person name="Swanson R.V."/>
            <person name="Zinder S.H."/>
            <person name="Lander E."/>
            <person name="Metcalf W.W."/>
            <person name="Birren B."/>
        </authorList>
    </citation>
    <scope>NUCLEOTIDE SEQUENCE [LARGE SCALE GENOMIC DNA]</scope>
    <source>
        <strain evidence="2">ATCC 35395 / DSM 2834 / JCM 12185 / C2A</strain>
    </source>
</reference>
<accession>Q8TRX4</accession>
<keyword evidence="2" id="KW-1185">Reference proteome</keyword>
<dbReference type="EMBL" id="AE010299">
    <property type="protein sequence ID" value="AAM04468.1"/>
    <property type="molecule type" value="Genomic_DNA"/>
</dbReference>
<dbReference type="InParanoid" id="Q8TRX4"/>
<gene>
    <name evidence="1" type="ordered locus">MA_1041</name>
</gene>
<protein>
    <recommendedName>
        <fullName evidence="3">Transposase</fullName>
    </recommendedName>
</protein>
<evidence type="ECO:0008006" key="3">
    <source>
        <dbReference type="Google" id="ProtNLM"/>
    </source>
</evidence>
<organism evidence="1 2">
    <name type="scientific">Methanosarcina acetivorans (strain ATCC 35395 / DSM 2834 / JCM 12185 / C2A)</name>
    <dbReference type="NCBI Taxonomy" id="188937"/>
    <lineage>
        <taxon>Archaea</taxon>
        <taxon>Methanobacteriati</taxon>
        <taxon>Methanobacteriota</taxon>
        <taxon>Stenosarchaea group</taxon>
        <taxon>Methanomicrobia</taxon>
        <taxon>Methanosarcinales</taxon>
        <taxon>Methanosarcinaceae</taxon>
        <taxon>Methanosarcina</taxon>
    </lineage>
</organism>
<dbReference type="Proteomes" id="UP000002487">
    <property type="component" value="Chromosome"/>
</dbReference>
<name>Q8TRX4_METAC</name>
<evidence type="ECO:0000313" key="1">
    <source>
        <dbReference type="EMBL" id="AAM04468.1"/>
    </source>
</evidence>